<proteinExistence type="predicted"/>
<accession>A0A0E9UVI8</accession>
<protein>
    <submittedName>
        <fullName evidence="1">Uncharacterized protein</fullName>
    </submittedName>
</protein>
<sequence length="23" mass="2822">MPPSVWQIYLSSFRLQRIISMRL</sequence>
<reference evidence="1" key="2">
    <citation type="journal article" date="2015" name="Fish Shellfish Immunol.">
        <title>Early steps in the European eel (Anguilla anguilla)-Vibrio vulnificus interaction in the gills: Role of the RtxA13 toxin.</title>
        <authorList>
            <person name="Callol A."/>
            <person name="Pajuelo D."/>
            <person name="Ebbesson L."/>
            <person name="Teles M."/>
            <person name="MacKenzie S."/>
            <person name="Amaro C."/>
        </authorList>
    </citation>
    <scope>NUCLEOTIDE SEQUENCE</scope>
</reference>
<organism evidence="1">
    <name type="scientific">Anguilla anguilla</name>
    <name type="common">European freshwater eel</name>
    <name type="synonym">Muraena anguilla</name>
    <dbReference type="NCBI Taxonomy" id="7936"/>
    <lineage>
        <taxon>Eukaryota</taxon>
        <taxon>Metazoa</taxon>
        <taxon>Chordata</taxon>
        <taxon>Craniata</taxon>
        <taxon>Vertebrata</taxon>
        <taxon>Euteleostomi</taxon>
        <taxon>Actinopterygii</taxon>
        <taxon>Neopterygii</taxon>
        <taxon>Teleostei</taxon>
        <taxon>Anguilliformes</taxon>
        <taxon>Anguillidae</taxon>
        <taxon>Anguilla</taxon>
    </lineage>
</organism>
<reference evidence="1" key="1">
    <citation type="submission" date="2014-11" db="EMBL/GenBank/DDBJ databases">
        <authorList>
            <person name="Amaro Gonzalez C."/>
        </authorList>
    </citation>
    <scope>NUCLEOTIDE SEQUENCE</scope>
</reference>
<name>A0A0E9UVI8_ANGAN</name>
<evidence type="ECO:0000313" key="1">
    <source>
        <dbReference type="EMBL" id="JAH68983.1"/>
    </source>
</evidence>
<dbReference type="AlphaFoldDB" id="A0A0E9UVI8"/>
<dbReference type="EMBL" id="GBXM01039594">
    <property type="protein sequence ID" value="JAH68983.1"/>
    <property type="molecule type" value="Transcribed_RNA"/>
</dbReference>